<evidence type="ECO:0000259" key="8">
    <source>
        <dbReference type="PROSITE" id="PS50928"/>
    </source>
</evidence>
<evidence type="ECO:0000313" key="9">
    <source>
        <dbReference type="EMBL" id="MBO1902443.1"/>
    </source>
</evidence>
<evidence type="ECO:0000256" key="7">
    <source>
        <dbReference type="RuleBase" id="RU363032"/>
    </source>
</evidence>
<keyword evidence="10" id="KW-1185">Reference proteome</keyword>
<keyword evidence="5 7" id="KW-1133">Transmembrane helix</keyword>
<dbReference type="GO" id="GO:0005886">
    <property type="term" value="C:plasma membrane"/>
    <property type="evidence" value="ECO:0007669"/>
    <property type="project" value="UniProtKB-SubCell"/>
</dbReference>
<dbReference type="Proteomes" id="UP000664382">
    <property type="component" value="Unassembled WGS sequence"/>
</dbReference>
<keyword evidence="4 7" id="KW-0812">Transmembrane</keyword>
<dbReference type="RefSeq" id="WP_208098197.1">
    <property type="nucleotide sequence ID" value="NZ_JAGDYM010000011.1"/>
</dbReference>
<dbReference type="Gene3D" id="1.10.3720.10">
    <property type="entry name" value="MetI-like"/>
    <property type="match status" value="1"/>
</dbReference>
<dbReference type="Pfam" id="PF00528">
    <property type="entry name" value="BPD_transp_1"/>
    <property type="match status" value="1"/>
</dbReference>
<dbReference type="CDD" id="cd06261">
    <property type="entry name" value="TM_PBP2"/>
    <property type="match status" value="1"/>
</dbReference>
<comment type="subcellular location">
    <subcellularLocation>
        <location evidence="1 7">Cell membrane</location>
        <topology evidence="1 7">Multi-pass membrane protein</topology>
    </subcellularLocation>
</comment>
<feature type="domain" description="ABC transmembrane type-1" evidence="8">
    <location>
        <begin position="88"/>
        <end position="300"/>
    </location>
</feature>
<evidence type="ECO:0000256" key="4">
    <source>
        <dbReference type="ARBA" id="ARBA00022692"/>
    </source>
</evidence>
<keyword evidence="2 7" id="KW-0813">Transport</keyword>
<organism evidence="9 10">
    <name type="scientific">Leucobacter weissii</name>
    <dbReference type="NCBI Taxonomy" id="1983706"/>
    <lineage>
        <taxon>Bacteria</taxon>
        <taxon>Bacillati</taxon>
        <taxon>Actinomycetota</taxon>
        <taxon>Actinomycetes</taxon>
        <taxon>Micrococcales</taxon>
        <taxon>Microbacteriaceae</taxon>
        <taxon>Leucobacter</taxon>
    </lineage>
</organism>
<feature type="transmembrane region" description="Helical" evidence="7">
    <location>
        <begin position="31"/>
        <end position="52"/>
    </location>
</feature>
<accession>A0A939SCK1</accession>
<feature type="transmembrane region" description="Helical" evidence="7">
    <location>
        <begin position="224"/>
        <end position="243"/>
    </location>
</feature>
<reference evidence="9" key="1">
    <citation type="submission" date="2021-03" db="EMBL/GenBank/DDBJ databases">
        <title>Leucobacter chromiisoli sp. nov., isolated from chromium-containing soil of chemical plant.</title>
        <authorList>
            <person name="Xu Z."/>
        </authorList>
    </citation>
    <scope>NUCLEOTIDE SEQUENCE</scope>
    <source>
        <strain evidence="9">S27</strain>
    </source>
</reference>
<dbReference type="InterPro" id="IPR035906">
    <property type="entry name" value="MetI-like_sf"/>
</dbReference>
<feature type="transmembrane region" description="Helical" evidence="7">
    <location>
        <begin position="281"/>
        <end position="305"/>
    </location>
</feature>
<dbReference type="PANTHER" id="PTHR43005">
    <property type="entry name" value="BLR7065 PROTEIN"/>
    <property type="match status" value="1"/>
</dbReference>
<evidence type="ECO:0000256" key="2">
    <source>
        <dbReference type="ARBA" id="ARBA00022448"/>
    </source>
</evidence>
<dbReference type="EMBL" id="JAGDYM010000011">
    <property type="protein sequence ID" value="MBO1902443.1"/>
    <property type="molecule type" value="Genomic_DNA"/>
</dbReference>
<name>A0A939SCK1_9MICO</name>
<comment type="similarity">
    <text evidence="7">Belongs to the binding-protein-dependent transport system permease family.</text>
</comment>
<dbReference type="InterPro" id="IPR000515">
    <property type="entry name" value="MetI-like"/>
</dbReference>
<sequence length="313" mass="33590">MAVKLHTSAHPVVAPNGNRTRRSFFSGPGPWLIPSILVLLVVSLYPLVFAVFNSFRFYNLGTSAEPGGFVGFANYARALGDDDFHRAILNTLVFCVTVTIVEMVLGVLIALLLRERLRGIGIARAILIMPVAIAPAIAGLAFRSMYTSGTGLIPELLERIGIRVPEAGILGDPATAFPALMVTDIWQWTPFVALITLAALQGVPEDVVEAARMDGAGGFRILRSITLPMIGTALATVALLRFIQSFNVFDIIYVQTRGGPGGSTTTIGFEIFMAGLNNYNIGFASALTMIASIIVGVFINVYFIVSNRKGRTP</sequence>
<keyword evidence="6 7" id="KW-0472">Membrane</keyword>
<dbReference type="SUPFAM" id="SSF161098">
    <property type="entry name" value="MetI-like"/>
    <property type="match status" value="1"/>
</dbReference>
<evidence type="ECO:0000256" key="1">
    <source>
        <dbReference type="ARBA" id="ARBA00004651"/>
    </source>
</evidence>
<evidence type="ECO:0000256" key="5">
    <source>
        <dbReference type="ARBA" id="ARBA00022989"/>
    </source>
</evidence>
<protein>
    <submittedName>
        <fullName evidence="9">Sugar ABC transporter permease</fullName>
    </submittedName>
</protein>
<comment type="caution">
    <text evidence="9">The sequence shown here is derived from an EMBL/GenBank/DDBJ whole genome shotgun (WGS) entry which is preliminary data.</text>
</comment>
<dbReference type="AlphaFoldDB" id="A0A939SCK1"/>
<evidence type="ECO:0000256" key="3">
    <source>
        <dbReference type="ARBA" id="ARBA00022475"/>
    </source>
</evidence>
<dbReference type="PROSITE" id="PS50928">
    <property type="entry name" value="ABC_TM1"/>
    <property type="match status" value="1"/>
</dbReference>
<dbReference type="GO" id="GO:0055085">
    <property type="term" value="P:transmembrane transport"/>
    <property type="evidence" value="ECO:0007669"/>
    <property type="project" value="InterPro"/>
</dbReference>
<evidence type="ECO:0000313" key="10">
    <source>
        <dbReference type="Proteomes" id="UP000664382"/>
    </source>
</evidence>
<proteinExistence type="inferred from homology"/>
<gene>
    <name evidence="9" type="ORF">J4H92_10835</name>
</gene>
<keyword evidence="3" id="KW-1003">Cell membrane</keyword>
<evidence type="ECO:0000256" key="6">
    <source>
        <dbReference type="ARBA" id="ARBA00023136"/>
    </source>
</evidence>
<dbReference type="PANTHER" id="PTHR43005:SF1">
    <property type="entry name" value="SPERMIDINE_PUTRESCINE TRANSPORT SYSTEM PERMEASE PROTEIN"/>
    <property type="match status" value="1"/>
</dbReference>
<feature type="transmembrane region" description="Helical" evidence="7">
    <location>
        <begin position="125"/>
        <end position="146"/>
    </location>
</feature>
<feature type="transmembrane region" description="Helical" evidence="7">
    <location>
        <begin position="87"/>
        <end position="113"/>
    </location>
</feature>